<evidence type="ECO:0000313" key="2">
    <source>
        <dbReference type="EMBL" id="SJZ99273.1"/>
    </source>
</evidence>
<feature type="transmembrane region" description="Helical" evidence="1">
    <location>
        <begin position="16"/>
        <end position="36"/>
    </location>
</feature>
<organism evidence="2 3">
    <name type="scientific">Anaerorhabdus furcosa</name>
    <dbReference type="NCBI Taxonomy" id="118967"/>
    <lineage>
        <taxon>Bacteria</taxon>
        <taxon>Bacillati</taxon>
        <taxon>Bacillota</taxon>
        <taxon>Erysipelotrichia</taxon>
        <taxon>Erysipelotrichales</taxon>
        <taxon>Erysipelotrichaceae</taxon>
        <taxon>Anaerorhabdus</taxon>
    </lineage>
</organism>
<dbReference type="STRING" id="118967.SAMN02745191_2339"/>
<accession>A0A1T4Q667</accession>
<evidence type="ECO:0000313" key="3">
    <source>
        <dbReference type="Proteomes" id="UP000243297"/>
    </source>
</evidence>
<proteinExistence type="predicted"/>
<feature type="transmembrane region" description="Helical" evidence="1">
    <location>
        <begin position="45"/>
        <end position="65"/>
    </location>
</feature>
<reference evidence="3" key="1">
    <citation type="submission" date="2017-02" db="EMBL/GenBank/DDBJ databases">
        <authorList>
            <person name="Varghese N."/>
            <person name="Submissions S."/>
        </authorList>
    </citation>
    <scope>NUCLEOTIDE SEQUENCE [LARGE SCALE GENOMIC DNA]</scope>
    <source>
        <strain evidence="3">ATCC 25662</strain>
    </source>
</reference>
<keyword evidence="1" id="KW-1133">Transmembrane helix</keyword>
<keyword evidence="1" id="KW-0812">Transmembrane</keyword>
<feature type="transmembrane region" description="Helical" evidence="1">
    <location>
        <begin position="80"/>
        <end position="100"/>
    </location>
</feature>
<evidence type="ECO:0000256" key="1">
    <source>
        <dbReference type="SAM" id="Phobius"/>
    </source>
</evidence>
<dbReference type="EMBL" id="FUWY01000008">
    <property type="protein sequence ID" value="SJZ99273.1"/>
    <property type="molecule type" value="Genomic_DNA"/>
</dbReference>
<sequence>MSTYNQIANLVSVSKLITFAQVMFLLVIIGMTYITFKFPTVIKSWGITISILSGLGICSLMLFLGCLKDEAGLSSTTFEYSWFILAIGVVLGTIQILIIAKNTKFH</sequence>
<keyword evidence="1" id="KW-0472">Membrane</keyword>
<dbReference type="AlphaFoldDB" id="A0A1T4Q667"/>
<gene>
    <name evidence="2" type="ORF">SAMN02745191_2339</name>
</gene>
<keyword evidence="3" id="KW-1185">Reference proteome</keyword>
<dbReference type="Proteomes" id="UP000243297">
    <property type="component" value="Unassembled WGS sequence"/>
</dbReference>
<dbReference type="RefSeq" id="WP_078712725.1">
    <property type="nucleotide sequence ID" value="NZ_FUWY01000008.1"/>
</dbReference>
<name>A0A1T4Q667_9FIRM</name>
<protein>
    <submittedName>
        <fullName evidence="2">Uncharacterized protein</fullName>
    </submittedName>
</protein>